<keyword evidence="7" id="KW-0030">Aminoacyl-tRNA synthetase</keyword>
<feature type="compositionally biased region" description="Basic and acidic residues" evidence="10">
    <location>
        <begin position="453"/>
        <end position="462"/>
    </location>
</feature>
<protein>
    <recommendedName>
        <fullName evidence="2">threonine--tRNA ligase</fullName>
        <ecNumber evidence="2">6.1.1.3</ecNumber>
    </recommendedName>
    <alternativeName>
        <fullName evidence="8">Threonyl-tRNA synthetase</fullName>
    </alternativeName>
</protein>
<dbReference type="InterPro" id="IPR004154">
    <property type="entry name" value="Anticodon-bd"/>
</dbReference>
<comment type="similarity">
    <text evidence="1">Belongs to the class-II aminoacyl-tRNA synthetase family.</text>
</comment>
<dbReference type="InterPro" id="IPR047246">
    <property type="entry name" value="ThrRS_anticodon"/>
</dbReference>
<dbReference type="InterPro" id="IPR033728">
    <property type="entry name" value="ThrRS_core"/>
</dbReference>
<dbReference type="CDD" id="cd00860">
    <property type="entry name" value="ThrRS_anticodon"/>
    <property type="match status" value="1"/>
</dbReference>
<dbReference type="Proteomes" id="UP001295684">
    <property type="component" value="Unassembled WGS sequence"/>
</dbReference>
<sequence>MEVHNQDNNQASEGKKPKHLKNKPLKSQEDFIDFKIFKILKSEDSCPKLVEGAMAQDHGEKLSAAGISLEDNPQLLFEQNIFSHEVSIEAFDEERKEQVSDCDKLIISQRDAIKLFSRDQNYLKIIEEQVHEEGYLSCFLLENQILLAKPVKGNISHSSYGLKIFQGSSESGQEDYALLMPLSIRRDHRVLGKKQELYFQHRLSPGSWFFSKEGCIVYNSLMNMIREQYKLRGFDEVMSPNLFNLEIFKISGHYQNYKEHMFMLKADGHGMGLKPMNCPGHHLIFKSKLRSYRDLPMRLAEFGVLHRNELSGALSGLSRCRKFICDDSHIYCREEQVEDEILQNLNFVDYVYKLFGLEFKLFFSSKPEKYLGDDEVWEEAENKIKQALNNSGLPWEENPGDGAFYGPKIDIVLYDSLQRAHQCASIQLDLQAPIRFNLMYKSESQSMSEEPSSNEKREGKYYDFEPDEYDPSSFRWEEQPLKSGFKRPVIIHRAVLGSVERFISILIEHLDGKWPFWISPRQAKVVPISEKFNEYAERVQKALKMNGFHSEIDSSNAKLPKKIKNAQLDQWNYMLIIGQKEVDAESVNVRARDGSRLGEMKVDDLLEKFEEERSIFPKFKFSSD</sequence>
<organism evidence="12 13">
    <name type="scientific">Euplotes crassus</name>
    <dbReference type="NCBI Taxonomy" id="5936"/>
    <lineage>
        <taxon>Eukaryota</taxon>
        <taxon>Sar</taxon>
        <taxon>Alveolata</taxon>
        <taxon>Ciliophora</taxon>
        <taxon>Intramacronucleata</taxon>
        <taxon>Spirotrichea</taxon>
        <taxon>Hypotrichia</taxon>
        <taxon>Euplotida</taxon>
        <taxon>Euplotidae</taxon>
        <taxon>Moneuplotes</taxon>
    </lineage>
</organism>
<name>A0AAD1X4Y4_EUPCR</name>
<dbReference type="InterPro" id="IPR036621">
    <property type="entry name" value="Anticodon-bd_dom_sf"/>
</dbReference>
<dbReference type="Pfam" id="PF00587">
    <property type="entry name" value="tRNA-synt_2b"/>
    <property type="match status" value="1"/>
</dbReference>
<dbReference type="GO" id="GO:0006435">
    <property type="term" value="P:threonyl-tRNA aminoacylation"/>
    <property type="evidence" value="ECO:0007669"/>
    <property type="project" value="InterPro"/>
</dbReference>
<evidence type="ECO:0000256" key="1">
    <source>
        <dbReference type="ARBA" id="ARBA00008226"/>
    </source>
</evidence>
<dbReference type="EC" id="6.1.1.3" evidence="2"/>
<comment type="catalytic activity">
    <reaction evidence="9">
        <text>tRNA(Thr) + L-threonine + ATP = L-threonyl-tRNA(Thr) + AMP + diphosphate + H(+)</text>
        <dbReference type="Rhea" id="RHEA:24624"/>
        <dbReference type="Rhea" id="RHEA-COMP:9670"/>
        <dbReference type="Rhea" id="RHEA-COMP:9704"/>
        <dbReference type="ChEBI" id="CHEBI:15378"/>
        <dbReference type="ChEBI" id="CHEBI:30616"/>
        <dbReference type="ChEBI" id="CHEBI:33019"/>
        <dbReference type="ChEBI" id="CHEBI:57926"/>
        <dbReference type="ChEBI" id="CHEBI:78442"/>
        <dbReference type="ChEBI" id="CHEBI:78534"/>
        <dbReference type="ChEBI" id="CHEBI:456215"/>
        <dbReference type="EC" id="6.1.1.3"/>
    </reaction>
</comment>
<reference evidence="12" key="1">
    <citation type="submission" date="2023-07" db="EMBL/GenBank/DDBJ databases">
        <authorList>
            <consortium name="AG Swart"/>
            <person name="Singh M."/>
            <person name="Singh A."/>
            <person name="Seah K."/>
            <person name="Emmerich C."/>
        </authorList>
    </citation>
    <scope>NUCLEOTIDE SEQUENCE</scope>
    <source>
        <strain evidence="12">DP1</strain>
    </source>
</reference>
<dbReference type="Gene3D" id="3.40.50.800">
    <property type="entry name" value="Anticodon-binding domain"/>
    <property type="match status" value="1"/>
</dbReference>
<evidence type="ECO:0000256" key="3">
    <source>
        <dbReference type="ARBA" id="ARBA00022598"/>
    </source>
</evidence>
<dbReference type="InterPro" id="IPR006195">
    <property type="entry name" value="aa-tRNA-synth_II"/>
</dbReference>
<feature type="domain" description="Aminoacyl-transfer RNA synthetases class-II family profile" evidence="11">
    <location>
        <begin position="187"/>
        <end position="527"/>
    </location>
</feature>
<dbReference type="InterPro" id="IPR045864">
    <property type="entry name" value="aa-tRNA-synth_II/BPL/LPL"/>
</dbReference>
<evidence type="ECO:0000256" key="5">
    <source>
        <dbReference type="ARBA" id="ARBA00022840"/>
    </source>
</evidence>
<dbReference type="PROSITE" id="PS50862">
    <property type="entry name" value="AA_TRNA_LIGASE_II"/>
    <property type="match status" value="1"/>
</dbReference>
<keyword evidence="13" id="KW-1185">Reference proteome</keyword>
<evidence type="ECO:0000256" key="6">
    <source>
        <dbReference type="ARBA" id="ARBA00022917"/>
    </source>
</evidence>
<dbReference type="PANTHER" id="PTHR11451">
    <property type="entry name" value="THREONINE-TRNA LIGASE"/>
    <property type="match status" value="1"/>
</dbReference>
<evidence type="ECO:0000256" key="8">
    <source>
        <dbReference type="ARBA" id="ARBA00031900"/>
    </source>
</evidence>
<comment type="caution">
    <text evidence="12">The sequence shown here is derived from an EMBL/GenBank/DDBJ whole genome shotgun (WGS) entry which is preliminary data.</text>
</comment>
<dbReference type="PANTHER" id="PTHR11451:SF46">
    <property type="entry name" value="THREONINE--TRNA LIGASE"/>
    <property type="match status" value="1"/>
</dbReference>
<proteinExistence type="inferred from homology"/>
<dbReference type="GO" id="GO:0005524">
    <property type="term" value="F:ATP binding"/>
    <property type="evidence" value="ECO:0007669"/>
    <property type="project" value="UniProtKB-KW"/>
</dbReference>
<evidence type="ECO:0000256" key="2">
    <source>
        <dbReference type="ARBA" id="ARBA00013163"/>
    </source>
</evidence>
<evidence type="ECO:0000256" key="9">
    <source>
        <dbReference type="ARBA" id="ARBA00049515"/>
    </source>
</evidence>
<dbReference type="PRINTS" id="PR01047">
    <property type="entry name" value="TRNASYNTHTHR"/>
</dbReference>
<keyword evidence="5" id="KW-0067">ATP-binding</keyword>
<dbReference type="AlphaFoldDB" id="A0AAD1X4Y4"/>
<dbReference type="CDD" id="cd00771">
    <property type="entry name" value="ThrRS_core"/>
    <property type="match status" value="1"/>
</dbReference>
<evidence type="ECO:0000256" key="7">
    <source>
        <dbReference type="ARBA" id="ARBA00023146"/>
    </source>
</evidence>
<dbReference type="GO" id="GO:0004829">
    <property type="term" value="F:threonine-tRNA ligase activity"/>
    <property type="evidence" value="ECO:0007669"/>
    <property type="project" value="UniProtKB-EC"/>
</dbReference>
<gene>
    <name evidence="12" type="ORF">ECRASSUSDP1_LOCUS221</name>
</gene>
<evidence type="ECO:0000256" key="4">
    <source>
        <dbReference type="ARBA" id="ARBA00022741"/>
    </source>
</evidence>
<evidence type="ECO:0000259" key="11">
    <source>
        <dbReference type="PROSITE" id="PS50862"/>
    </source>
</evidence>
<keyword evidence="6" id="KW-0648">Protein biosynthesis</keyword>
<dbReference type="GO" id="GO:0005739">
    <property type="term" value="C:mitochondrion"/>
    <property type="evidence" value="ECO:0007669"/>
    <property type="project" value="TreeGrafter"/>
</dbReference>
<dbReference type="EMBL" id="CAMPGE010000207">
    <property type="protein sequence ID" value="CAI2358937.1"/>
    <property type="molecule type" value="Genomic_DNA"/>
</dbReference>
<evidence type="ECO:0000313" key="12">
    <source>
        <dbReference type="EMBL" id="CAI2358937.1"/>
    </source>
</evidence>
<dbReference type="InterPro" id="IPR002314">
    <property type="entry name" value="aa-tRNA-synt_IIb"/>
</dbReference>
<feature type="compositionally biased region" description="Polar residues" evidence="10">
    <location>
        <begin position="1"/>
        <end position="12"/>
    </location>
</feature>
<dbReference type="Gene3D" id="3.30.930.10">
    <property type="entry name" value="Bira Bifunctional Protein, Domain 2"/>
    <property type="match status" value="1"/>
</dbReference>
<feature type="region of interest" description="Disordered" evidence="10">
    <location>
        <begin position="1"/>
        <end position="22"/>
    </location>
</feature>
<dbReference type="Pfam" id="PF03129">
    <property type="entry name" value="HGTP_anticodon"/>
    <property type="match status" value="1"/>
</dbReference>
<dbReference type="SUPFAM" id="SSF52954">
    <property type="entry name" value="Class II aaRS ABD-related"/>
    <property type="match status" value="1"/>
</dbReference>
<evidence type="ECO:0000256" key="10">
    <source>
        <dbReference type="SAM" id="MobiDB-lite"/>
    </source>
</evidence>
<keyword evidence="4" id="KW-0547">Nucleotide-binding</keyword>
<feature type="region of interest" description="Disordered" evidence="10">
    <location>
        <begin position="443"/>
        <end position="462"/>
    </location>
</feature>
<dbReference type="InterPro" id="IPR002320">
    <property type="entry name" value="Thr-tRNA-ligase_IIa"/>
</dbReference>
<dbReference type="SUPFAM" id="SSF55681">
    <property type="entry name" value="Class II aaRS and biotin synthetases"/>
    <property type="match status" value="1"/>
</dbReference>
<dbReference type="FunFam" id="3.40.50.800:FF:000001">
    <property type="entry name" value="Threonine--tRNA ligase"/>
    <property type="match status" value="1"/>
</dbReference>
<keyword evidence="3" id="KW-0436">Ligase</keyword>
<accession>A0AAD1X4Y4</accession>
<evidence type="ECO:0000313" key="13">
    <source>
        <dbReference type="Proteomes" id="UP001295684"/>
    </source>
</evidence>